<dbReference type="PANTHER" id="PTHR37442">
    <property type="entry name" value="F18A1.7 PROTEIN-RELATED"/>
    <property type="match status" value="1"/>
</dbReference>
<dbReference type="AlphaFoldDB" id="A0A914DCR7"/>
<dbReference type="PANTHER" id="PTHR37442:SF2">
    <property type="entry name" value="CHONDROITIN PROTEOGLYCAN 4"/>
    <property type="match status" value="1"/>
</dbReference>
<dbReference type="InterPro" id="IPR029153">
    <property type="entry name" value="CPG4"/>
</dbReference>
<dbReference type="WBParaSite" id="ACRNAN_scaffold220.g22691.t1">
    <property type="protein sequence ID" value="ACRNAN_scaffold220.g22691.t1"/>
    <property type="gene ID" value="ACRNAN_scaffold220.g22691"/>
</dbReference>
<keyword evidence="4" id="KW-1185">Reference proteome</keyword>
<sequence>MNNLRYFVIVGLIFLIFPPCFAKTYDEVEEGYKKAFQIMFTIASDKAEKCTANLSAALANFLLRKNWDNFLSLCSEHEKLVDCIYEESEGIINEKHVLLLTSGIQFVCLRQKEAYSRFLPCVNRFAPWSESTCATECGLDTEVQRILTNDTLLGSVDSGTSYLMALTDTSGFCSSFVCHLNCTKRYLDTHCPGSGAKLMEIFTQPLDQLHELMELAKKKSIGFGAWINDIPRSCRNLIDYDHILHLRLGPNFEEKQTFFNRLRKSDIPLPVLQNVDKLGNRTHDIELDDFYARYKIQEFHGSSFEDFLTHIYPERRPKSWLTLQNALILIMVSSILLVSIVALVVSIMWCLSECQDEPIYGPKVTYI</sequence>
<evidence type="ECO:0000259" key="3">
    <source>
        <dbReference type="Pfam" id="PF15481"/>
    </source>
</evidence>
<keyword evidence="2" id="KW-0732">Signal</keyword>
<reference evidence="5" key="1">
    <citation type="submission" date="2022-11" db="UniProtKB">
        <authorList>
            <consortium name="WormBaseParasite"/>
        </authorList>
    </citation>
    <scope>IDENTIFICATION</scope>
</reference>
<feature type="transmembrane region" description="Helical" evidence="1">
    <location>
        <begin position="326"/>
        <end position="351"/>
    </location>
</feature>
<protein>
    <submittedName>
        <fullName evidence="5">Chondroitin proteoglycan 4 domain-containing protein</fullName>
    </submittedName>
</protein>
<proteinExistence type="predicted"/>
<evidence type="ECO:0000256" key="2">
    <source>
        <dbReference type="SAM" id="SignalP"/>
    </source>
</evidence>
<evidence type="ECO:0000256" key="1">
    <source>
        <dbReference type="SAM" id="Phobius"/>
    </source>
</evidence>
<evidence type="ECO:0000313" key="4">
    <source>
        <dbReference type="Proteomes" id="UP000887540"/>
    </source>
</evidence>
<dbReference type="Proteomes" id="UP000887540">
    <property type="component" value="Unplaced"/>
</dbReference>
<dbReference type="InterPro" id="IPR053123">
    <property type="entry name" value="CPG4-like"/>
</dbReference>
<organism evidence="4 5">
    <name type="scientific">Acrobeloides nanus</name>
    <dbReference type="NCBI Taxonomy" id="290746"/>
    <lineage>
        <taxon>Eukaryota</taxon>
        <taxon>Metazoa</taxon>
        <taxon>Ecdysozoa</taxon>
        <taxon>Nematoda</taxon>
        <taxon>Chromadorea</taxon>
        <taxon>Rhabditida</taxon>
        <taxon>Tylenchina</taxon>
        <taxon>Cephalobomorpha</taxon>
        <taxon>Cephaloboidea</taxon>
        <taxon>Cephalobidae</taxon>
        <taxon>Acrobeloides</taxon>
    </lineage>
</organism>
<keyword evidence="1" id="KW-0812">Transmembrane</keyword>
<name>A0A914DCR7_9BILA</name>
<accession>A0A914DCR7</accession>
<evidence type="ECO:0000313" key="5">
    <source>
        <dbReference type="WBParaSite" id="ACRNAN_scaffold220.g22691.t1"/>
    </source>
</evidence>
<feature type="domain" description="Chondroitin proteoglycan 4" evidence="3">
    <location>
        <begin position="48"/>
        <end position="137"/>
    </location>
</feature>
<keyword evidence="1" id="KW-0472">Membrane</keyword>
<feature type="signal peptide" evidence="2">
    <location>
        <begin position="1"/>
        <end position="22"/>
    </location>
</feature>
<dbReference type="Pfam" id="PF15481">
    <property type="entry name" value="CPG4"/>
    <property type="match status" value="1"/>
</dbReference>
<feature type="chain" id="PRO_5038009907" evidence="2">
    <location>
        <begin position="23"/>
        <end position="367"/>
    </location>
</feature>
<keyword evidence="1" id="KW-1133">Transmembrane helix</keyword>